<dbReference type="STRING" id="1324314.BVG16_12825"/>
<gene>
    <name evidence="2" type="ORF">BVG16_12825</name>
</gene>
<dbReference type="InterPro" id="IPR012338">
    <property type="entry name" value="Beta-lactam/transpept-like"/>
</dbReference>
<dbReference type="GO" id="GO:0016787">
    <property type="term" value="F:hydrolase activity"/>
    <property type="evidence" value="ECO:0007669"/>
    <property type="project" value="UniProtKB-KW"/>
</dbReference>
<reference evidence="2 3" key="1">
    <citation type="submission" date="2017-01" db="EMBL/GenBank/DDBJ databases">
        <title>Genome analysis of Paenibacillus selenitrireducens ES3-24.</title>
        <authorList>
            <person name="Xu D."/>
            <person name="Yao R."/>
            <person name="Zheng S."/>
        </authorList>
    </citation>
    <scope>NUCLEOTIDE SEQUENCE [LARGE SCALE GENOMIC DNA]</scope>
    <source>
        <strain evidence="2 3">ES3-24</strain>
    </source>
</reference>
<evidence type="ECO:0000313" key="3">
    <source>
        <dbReference type="Proteomes" id="UP000190188"/>
    </source>
</evidence>
<dbReference type="Pfam" id="PF00144">
    <property type="entry name" value="Beta-lactamase"/>
    <property type="match status" value="1"/>
</dbReference>
<dbReference type="EMBL" id="MSZX01000004">
    <property type="protein sequence ID" value="OPA78725.1"/>
    <property type="molecule type" value="Genomic_DNA"/>
</dbReference>
<keyword evidence="3" id="KW-1185">Reference proteome</keyword>
<evidence type="ECO:0000313" key="2">
    <source>
        <dbReference type="EMBL" id="OPA78725.1"/>
    </source>
</evidence>
<feature type="domain" description="Beta-lactamase-related" evidence="1">
    <location>
        <begin position="37"/>
        <end position="318"/>
    </location>
</feature>
<dbReference type="InterPro" id="IPR001466">
    <property type="entry name" value="Beta-lactam-related"/>
</dbReference>
<evidence type="ECO:0000259" key="1">
    <source>
        <dbReference type="Pfam" id="PF00144"/>
    </source>
</evidence>
<dbReference type="Gene3D" id="3.40.710.10">
    <property type="entry name" value="DD-peptidase/beta-lactamase superfamily"/>
    <property type="match status" value="1"/>
</dbReference>
<proteinExistence type="predicted"/>
<comment type="caution">
    <text evidence="2">The sequence shown here is derived from an EMBL/GenBank/DDBJ whole genome shotgun (WGS) entry which is preliminary data.</text>
</comment>
<dbReference type="OrthoDB" id="2356735at2"/>
<protein>
    <submittedName>
        <fullName evidence="2">Serine hydrolase</fullName>
    </submittedName>
</protein>
<sequence length="340" mass="39088">MDRRISMEMLVDTSNNAFRELNEYVLKIKNMISASAASTYIIQNDCVVNEWYSGRHDNTEGSRMVDAESRFNVASVRKTYLGFAVSLALYEGRIKNLDDDVTDYLDDLDELVLKDTKIRHLLTHTHGLQGSDNLNKKIFLPGTDWKYNNTGVNLLIKIVQKVFGQTLASVMEERLFLPYGFTETGWIKEKSEKLVWLNENYKDNEGNDANLFVSTRELAYWGYIHLTKGKVNGMQFVPSSIFEQVSSIATPLNLNEALPRHGFFWWIQDKFRPLSELGDQLPQNTYQSLGLYGNTVLVIPEYNVVAVRMLNQTERNPPQYDYIKDIQTFGNMVCKCVLSQ</sequence>
<keyword evidence="2" id="KW-0378">Hydrolase</keyword>
<dbReference type="Proteomes" id="UP000190188">
    <property type="component" value="Unassembled WGS sequence"/>
</dbReference>
<accession>A0A1T2XFV8</accession>
<dbReference type="SUPFAM" id="SSF56601">
    <property type="entry name" value="beta-lactamase/transpeptidase-like"/>
    <property type="match status" value="1"/>
</dbReference>
<name>A0A1T2XFV8_9BACL</name>
<dbReference type="PANTHER" id="PTHR43283">
    <property type="entry name" value="BETA-LACTAMASE-RELATED"/>
    <property type="match status" value="1"/>
</dbReference>
<dbReference type="AlphaFoldDB" id="A0A1T2XFV8"/>
<dbReference type="InterPro" id="IPR050789">
    <property type="entry name" value="Diverse_Enzym_Activities"/>
</dbReference>
<organism evidence="2 3">
    <name type="scientific">Paenibacillus selenitireducens</name>
    <dbReference type="NCBI Taxonomy" id="1324314"/>
    <lineage>
        <taxon>Bacteria</taxon>
        <taxon>Bacillati</taxon>
        <taxon>Bacillota</taxon>
        <taxon>Bacilli</taxon>
        <taxon>Bacillales</taxon>
        <taxon>Paenibacillaceae</taxon>
        <taxon>Paenibacillus</taxon>
    </lineage>
</organism>
<dbReference type="PANTHER" id="PTHR43283:SF7">
    <property type="entry name" value="BETA-LACTAMASE-RELATED DOMAIN-CONTAINING PROTEIN"/>
    <property type="match status" value="1"/>
</dbReference>